<dbReference type="EMBL" id="JAHDVG010000483">
    <property type="protein sequence ID" value="KAH1171552.1"/>
    <property type="molecule type" value="Genomic_DNA"/>
</dbReference>
<evidence type="ECO:0000313" key="3">
    <source>
        <dbReference type="Proteomes" id="UP000827986"/>
    </source>
</evidence>
<gene>
    <name evidence="2" type="ORF">KIL84_007170</name>
</gene>
<organism evidence="2 3">
    <name type="scientific">Mauremys mutica</name>
    <name type="common">yellowpond turtle</name>
    <dbReference type="NCBI Taxonomy" id="74926"/>
    <lineage>
        <taxon>Eukaryota</taxon>
        <taxon>Metazoa</taxon>
        <taxon>Chordata</taxon>
        <taxon>Craniata</taxon>
        <taxon>Vertebrata</taxon>
        <taxon>Euteleostomi</taxon>
        <taxon>Archelosauria</taxon>
        <taxon>Testudinata</taxon>
        <taxon>Testudines</taxon>
        <taxon>Cryptodira</taxon>
        <taxon>Durocryptodira</taxon>
        <taxon>Testudinoidea</taxon>
        <taxon>Geoemydidae</taxon>
        <taxon>Geoemydinae</taxon>
        <taxon>Mauremys</taxon>
    </lineage>
</organism>
<reference evidence="2" key="1">
    <citation type="submission" date="2021-09" db="EMBL/GenBank/DDBJ databases">
        <title>The genome of Mauremys mutica provides insights into the evolution of semi-aquatic lifestyle.</title>
        <authorList>
            <person name="Gong S."/>
            <person name="Gao Y."/>
        </authorList>
    </citation>
    <scope>NUCLEOTIDE SEQUENCE</scope>
    <source>
        <strain evidence="2">MM-2020</strain>
        <tissue evidence="2">Muscle</tissue>
    </source>
</reference>
<proteinExistence type="predicted"/>
<evidence type="ECO:0000256" key="1">
    <source>
        <dbReference type="SAM" id="MobiDB-lite"/>
    </source>
</evidence>
<feature type="compositionally biased region" description="Basic residues" evidence="1">
    <location>
        <begin position="14"/>
        <end position="30"/>
    </location>
</feature>
<name>A0A9D4APW8_9SAUR</name>
<evidence type="ECO:0000313" key="2">
    <source>
        <dbReference type="EMBL" id="KAH1171552.1"/>
    </source>
</evidence>
<feature type="region of interest" description="Disordered" evidence="1">
    <location>
        <begin position="116"/>
        <end position="146"/>
    </location>
</feature>
<dbReference type="Proteomes" id="UP000827986">
    <property type="component" value="Unassembled WGS sequence"/>
</dbReference>
<accession>A0A9D4APW8</accession>
<feature type="region of interest" description="Disordered" evidence="1">
    <location>
        <begin position="1"/>
        <end position="30"/>
    </location>
</feature>
<protein>
    <submittedName>
        <fullName evidence="2">Uncharacterized protein</fullName>
    </submittedName>
</protein>
<comment type="caution">
    <text evidence="2">The sequence shown here is derived from an EMBL/GenBank/DDBJ whole genome shotgun (WGS) entry which is preliminary data.</text>
</comment>
<keyword evidence="3" id="KW-1185">Reference proteome</keyword>
<sequence length="146" mass="16417">MRDSYRLLPPRPSGIRRRGKNERRRRRRRLGGVNVWGRGRGRSLLRAMPEKVAGLPPSGYCPGLRRLSSHWCNGRGERARPPAQWSGYSMVAGLTPTRLRNVALFFAPTWEAEVQPRKDQFGGEPGTLHSPCGGKKDGEVENLAPY</sequence>
<dbReference type="AlphaFoldDB" id="A0A9D4APW8"/>